<gene>
    <name evidence="10" type="primary">TDEL0H03940</name>
    <name evidence="10" type="ORF">TDEL_0H03940</name>
</gene>
<protein>
    <recommendedName>
        <fullName evidence="12">Killer toxin-resistance protein 5</fullName>
    </recommendedName>
</protein>
<keyword evidence="5" id="KW-0325">Glycoprotein</keyword>
<evidence type="ECO:0000256" key="3">
    <source>
        <dbReference type="ARBA" id="ARBA00022729"/>
    </source>
</evidence>
<keyword evidence="4" id="KW-0256">Endoplasmic reticulum</keyword>
<evidence type="ECO:0000259" key="7">
    <source>
        <dbReference type="Pfam" id="PF18400"/>
    </source>
</evidence>
<dbReference type="HOGENOM" id="CLU_002668_1_0_1"/>
<feature type="domain" description="UGGT thioredoxin-like" evidence="7">
    <location>
        <begin position="118"/>
        <end position="209"/>
    </location>
</feature>
<feature type="domain" description="UGGT thioredoxin-like" evidence="8">
    <location>
        <begin position="408"/>
        <end position="521"/>
    </location>
</feature>
<dbReference type="GO" id="GO:0005788">
    <property type="term" value="C:endoplasmic reticulum lumen"/>
    <property type="evidence" value="ECO:0007669"/>
    <property type="project" value="UniProtKB-SubCell"/>
</dbReference>
<keyword evidence="3 6" id="KW-0732">Signal</keyword>
<dbReference type="InterPro" id="IPR040693">
    <property type="entry name" value="UGGT_TRXL_1"/>
</dbReference>
<dbReference type="SUPFAM" id="SSF53448">
    <property type="entry name" value="Nucleotide-diphospho-sugar transferases"/>
    <property type="match status" value="1"/>
</dbReference>
<dbReference type="InterPro" id="IPR029044">
    <property type="entry name" value="Nucleotide-diphossugar_trans"/>
</dbReference>
<dbReference type="GO" id="GO:0018279">
    <property type="term" value="P:protein N-linked glycosylation via asparagine"/>
    <property type="evidence" value="ECO:0007669"/>
    <property type="project" value="TreeGrafter"/>
</dbReference>
<dbReference type="PANTHER" id="PTHR11226:SF0">
    <property type="entry name" value="UDP-GLUCOSE:GLYCOPROTEIN GLUCOSYLTRANSFERASE"/>
    <property type="match status" value="1"/>
</dbReference>
<dbReference type="InterPro" id="IPR040497">
    <property type="entry name" value="Glyco_transf_24"/>
</dbReference>
<dbReference type="EMBL" id="HE616749">
    <property type="protein sequence ID" value="CCE94253.1"/>
    <property type="molecule type" value="Genomic_DNA"/>
</dbReference>
<comment type="subcellular location">
    <subcellularLocation>
        <location evidence="2">Endoplasmic reticulum lumen</location>
    </subcellularLocation>
</comment>
<dbReference type="InterPro" id="IPR009448">
    <property type="entry name" value="UDP-g_GGtrans"/>
</dbReference>
<evidence type="ECO:0000256" key="4">
    <source>
        <dbReference type="ARBA" id="ARBA00022824"/>
    </source>
</evidence>
<dbReference type="STRING" id="1076872.G9A059"/>
<evidence type="ECO:0000259" key="8">
    <source>
        <dbReference type="Pfam" id="PF18402"/>
    </source>
</evidence>
<evidence type="ECO:0000313" key="10">
    <source>
        <dbReference type="EMBL" id="CCE94253.1"/>
    </source>
</evidence>
<dbReference type="InParanoid" id="G9A059"/>
<evidence type="ECO:0000256" key="5">
    <source>
        <dbReference type="ARBA" id="ARBA00023180"/>
    </source>
</evidence>
<name>G9A059_TORDE</name>
<dbReference type="eggNOG" id="KOG1879">
    <property type="taxonomic scope" value="Eukaryota"/>
</dbReference>
<evidence type="ECO:0000256" key="6">
    <source>
        <dbReference type="SAM" id="SignalP"/>
    </source>
</evidence>
<evidence type="ECO:0000256" key="2">
    <source>
        <dbReference type="ARBA" id="ARBA00004319"/>
    </source>
</evidence>
<dbReference type="Proteomes" id="UP000005627">
    <property type="component" value="Chromosome 8"/>
</dbReference>
<dbReference type="GO" id="GO:0051082">
    <property type="term" value="F:unfolded protein binding"/>
    <property type="evidence" value="ECO:0007669"/>
    <property type="project" value="TreeGrafter"/>
</dbReference>
<organism evidence="10 11">
    <name type="scientific">Torulaspora delbrueckii</name>
    <name type="common">Yeast</name>
    <name type="synonym">Candida colliculosa</name>
    <dbReference type="NCBI Taxonomy" id="4950"/>
    <lineage>
        <taxon>Eukaryota</taxon>
        <taxon>Fungi</taxon>
        <taxon>Dikarya</taxon>
        <taxon>Ascomycota</taxon>
        <taxon>Saccharomycotina</taxon>
        <taxon>Saccharomycetes</taxon>
        <taxon>Saccharomycetales</taxon>
        <taxon>Saccharomycetaceae</taxon>
        <taxon>Torulaspora</taxon>
    </lineage>
</organism>
<dbReference type="Pfam" id="PF18404">
    <property type="entry name" value="Glyco_transf_24"/>
    <property type="match status" value="1"/>
</dbReference>
<comment type="cofactor">
    <cofactor evidence="1">
        <name>Ca(2+)</name>
        <dbReference type="ChEBI" id="CHEBI:29108"/>
    </cofactor>
</comment>
<dbReference type="FunCoup" id="G9A059">
    <property type="interactions" value="531"/>
</dbReference>
<dbReference type="Pfam" id="PF18402">
    <property type="entry name" value="Thioredoxin_14"/>
    <property type="match status" value="1"/>
</dbReference>
<dbReference type="Gene3D" id="3.90.550.10">
    <property type="entry name" value="Spore Coat Polysaccharide Biosynthesis Protein SpsA, Chain A"/>
    <property type="match status" value="1"/>
</dbReference>
<dbReference type="RefSeq" id="XP_003683464.1">
    <property type="nucleotide sequence ID" value="XM_003683416.1"/>
</dbReference>
<evidence type="ECO:0000256" key="1">
    <source>
        <dbReference type="ARBA" id="ARBA00001913"/>
    </source>
</evidence>
<feature type="domain" description="Glucosyltransferase 24 catalytic" evidence="9">
    <location>
        <begin position="1067"/>
        <end position="1278"/>
    </location>
</feature>
<evidence type="ECO:0000259" key="9">
    <source>
        <dbReference type="Pfam" id="PF18404"/>
    </source>
</evidence>
<dbReference type="GO" id="GO:0036503">
    <property type="term" value="P:ERAD pathway"/>
    <property type="evidence" value="ECO:0007669"/>
    <property type="project" value="TreeGrafter"/>
</dbReference>
<accession>G9A059</accession>
<reference evidence="10 11" key="1">
    <citation type="journal article" date="2011" name="Proc. Natl. Acad. Sci. U.S.A.">
        <title>Evolutionary erosion of yeast sex chromosomes by mating-type switching accidents.</title>
        <authorList>
            <person name="Gordon J.L."/>
            <person name="Armisen D."/>
            <person name="Proux-Wera E."/>
            <person name="Oheigeartaigh S.S."/>
            <person name="Byrne K.P."/>
            <person name="Wolfe K.H."/>
        </authorList>
    </citation>
    <scope>NUCLEOTIDE SEQUENCE [LARGE SCALE GENOMIC DNA]</scope>
    <source>
        <strain evidence="11">ATCC 10662 / CBS 1146 / NBRC 0425 / NCYC 2629 / NRRL Y-866</strain>
    </source>
</reference>
<dbReference type="GO" id="GO:0070880">
    <property type="term" value="P:fungal-type cell wall beta-glucan biosynthetic process"/>
    <property type="evidence" value="ECO:0007669"/>
    <property type="project" value="EnsemblFungi"/>
</dbReference>
<keyword evidence="11" id="KW-1185">Reference proteome</keyword>
<sequence>MFLCSFIANVIFWLRLTSALDLNGAGIGVKEQAKVWSILGFLIQGEQRSILVDLYPFVTGLEDYESDIECEDCDLPTIVSGILSTEYGMKDIAALLPIYSNLYPMGMLKDDHDTSNESRFVLNGKQYVKSDDVFYLKSKELQKQAEFSDLEVTQPNEVIIGNNKEAPIVILYGCPDEAGEFEEFNRNLYNEATTSGKLRYIWRSSCPLERSHITGVPVSFTLRNQSSPAALPIESLDVPEEFTNRLPSFETPTAEELSGIDLKVAKLVADHYFKYRDFHSTLSYAKGIINNLPLLLQQLAKLDTNTSEISKSNERLSDLGISYDMLGIYVNGQNMRLSEVDRYNLLSAVVSEYLRLSHLGAALQTADKNCTLATAKQLLQEFSRLSLPNLEELQPIKVDLHRIPGFSESVIYFNDIEQDGQYDELGTEIQKFFGKSKFGEIPEYRQNWNEVIFVIDFGRLDDQEAKYALDGLNRALKAVAQGYPQRVGLLPLNTGSAEGIINDIYRLKDKDLNELMEFLETIPTPDFSSKSYDKAPNYSRILNELQIHETSIIVNGEIYPFKKNSWHYLIAKVMKKDKAFLKKELLKFGSKKELTDIDVRGLLHLRSSNTRHGKYAPDYFVDSSYTSLDNSVLQLFGGRVLEYTKGKDYLALHTVTLFDDFSCSQALERYKHILETSFVGVRVRIIHRGSLKDHTWNKLKIILSNELDMAQIDSLIKTSKTSYSVPEVSKDDISRWLVDFSDESLSDGAFLVVNGRFIILDNEEVPSKNQFEAIIKREAKRTLDTLKALEIVCPSTLEGEISPDFTEMVSATLTKLFYHGAQLYNNGIDYTPEGFLPRINVNLEFNNFTVFESHSDEKPVDVSLFLDPTEERSQTLLSLVTFLEPIPFVNLRIVLLPTEDLKITPVNRIYLDDSSDVVIEEESKKEYQVELDVPSDFYVTNTSQLDGVIVEVHAFKKGELISESKIDGVGGVCLELVDPQNNVVANCITMTTFGYGQLRAKSLGTGFSIRSCDPRFRVTSFASNGRSDYVRSTTFPLLSLNKAKVHVEVEEISGAKMVVDSDSDEMHIFTILKDNGEDEEKTQKMIISVLLNAKNRKVKFWILDQAFLTKSFKEFCQRITQSTDFEGSVEFIKYKWPLWLRPQRFSDRRMDLYKVLFVDVIFPQNVSQILYMEPDSSPIDPTELYDEEVSLPFSLLEASGPGYWDSGYWAKTLQERRAKFHTTDPAFLINLQNLRKLEMGDKLRIHYQRLSADRNSLINAAQDLLNDLQVEVPINTLSPLTKSRLKVDDEEVALWLDGGSFEEELNEELAAEELRGDLIHDEL</sequence>
<dbReference type="GeneID" id="11501575"/>
<proteinExistence type="predicted"/>
<feature type="signal peptide" evidence="6">
    <location>
        <begin position="1"/>
        <end position="19"/>
    </location>
</feature>
<dbReference type="OrthoDB" id="27683at2759"/>
<dbReference type="PANTHER" id="PTHR11226">
    <property type="entry name" value="UDP-GLUCOSE GLYCOPROTEIN:GLUCOSYLTRANSFERASE"/>
    <property type="match status" value="1"/>
</dbReference>
<evidence type="ECO:0000313" key="11">
    <source>
        <dbReference type="Proteomes" id="UP000005627"/>
    </source>
</evidence>
<dbReference type="UniPathway" id="UPA00378"/>
<feature type="chain" id="PRO_5003519297" description="Killer toxin-resistance protein 5" evidence="6">
    <location>
        <begin position="20"/>
        <end position="1323"/>
    </location>
</feature>
<dbReference type="GO" id="GO:0003980">
    <property type="term" value="F:UDP-glucose:glycoprotein glucosyltransferase activity"/>
    <property type="evidence" value="ECO:0007669"/>
    <property type="project" value="EnsemblFungi"/>
</dbReference>
<evidence type="ECO:0008006" key="12">
    <source>
        <dbReference type="Google" id="ProtNLM"/>
    </source>
</evidence>
<dbReference type="KEGG" id="tdl:TDEL_0H03940"/>
<dbReference type="InterPro" id="IPR040692">
    <property type="entry name" value="UGGT_TRXL_3"/>
</dbReference>
<dbReference type="Pfam" id="PF18400">
    <property type="entry name" value="Thioredoxin_12"/>
    <property type="match status" value="1"/>
</dbReference>